<feature type="region of interest" description="Disordered" evidence="1">
    <location>
        <begin position="45"/>
        <end position="64"/>
    </location>
</feature>
<feature type="compositionally biased region" description="Basic and acidic residues" evidence="1">
    <location>
        <begin position="45"/>
        <end position="57"/>
    </location>
</feature>
<reference evidence="2" key="1">
    <citation type="submission" date="2021-02" db="EMBL/GenBank/DDBJ databases">
        <authorList>
            <person name="Nieuwenhuis M."/>
            <person name="Van De Peppel L.J.J."/>
        </authorList>
    </citation>
    <scope>NUCLEOTIDE SEQUENCE</scope>
    <source>
        <strain evidence="2">D49</strain>
    </source>
</reference>
<proteinExistence type="predicted"/>
<name>A0A9P7GQ24_9AGAR</name>
<evidence type="ECO:0000313" key="3">
    <source>
        <dbReference type="Proteomes" id="UP000717328"/>
    </source>
</evidence>
<protein>
    <submittedName>
        <fullName evidence="2">Uncharacterized protein</fullName>
    </submittedName>
</protein>
<reference evidence="2" key="2">
    <citation type="submission" date="2021-10" db="EMBL/GenBank/DDBJ databases">
        <title>Phylogenomics reveals ancestral predisposition of the termite-cultivated fungus Termitomyces towards a domesticated lifestyle.</title>
        <authorList>
            <person name="Auxier B."/>
            <person name="Grum-Grzhimaylo A."/>
            <person name="Cardenas M.E."/>
            <person name="Lodge J.D."/>
            <person name="Laessoe T."/>
            <person name="Pedersen O."/>
            <person name="Smith M.E."/>
            <person name="Kuyper T.W."/>
            <person name="Franco-Molano E.A."/>
            <person name="Baroni T.J."/>
            <person name="Aanen D.K."/>
        </authorList>
    </citation>
    <scope>NUCLEOTIDE SEQUENCE</scope>
    <source>
        <strain evidence="2">D49</strain>
    </source>
</reference>
<gene>
    <name evidence="2" type="ORF">H0H81_009491</name>
</gene>
<evidence type="ECO:0000313" key="2">
    <source>
        <dbReference type="EMBL" id="KAG5653899.1"/>
    </source>
</evidence>
<accession>A0A9P7GQ24</accession>
<comment type="caution">
    <text evidence="2">The sequence shown here is derived from an EMBL/GenBank/DDBJ whole genome shotgun (WGS) entry which is preliminary data.</text>
</comment>
<keyword evidence="3" id="KW-1185">Reference proteome</keyword>
<dbReference type="EMBL" id="JABCKI010000028">
    <property type="protein sequence ID" value="KAG5653899.1"/>
    <property type="molecule type" value="Genomic_DNA"/>
</dbReference>
<organism evidence="2 3">
    <name type="scientific">Sphagnurus paluster</name>
    <dbReference type="NCBI Taxonomy" id="117069"/>
    <lineage>
        <taxon>Eukaryota</taxon>
        <taxon>Fungi</taxon>
        <taxon>Dikarya</taxon>
        <taxon>Basidiomycota</taxon>
        <taxon>Agaricomycotina</taxon>
        <taxon>Agaricomycetes</taxon>
        <taxon>Agaricomycetidae</taxon>
        <taxon>Agaricales</taxon>
        <taxon>Tricholomatineae</taxon>
        <taxon>Lyophyllaceae</taxon>
        <taxon>Sphagnurus</taxon>
    </lineage>
</organism>
<dbReference type="AlphaFoldDB" id="A0A9P7GQ24"/>
<dbReference type="Proteomes" id="UP000717328">
    <property type="component" value="Unassembled WGS sequence"/>
</dbReference>
<sequence>MRRYTDCRWIETEEIKAKAHRRDQETEAVFLQRAQVEAEEKKAALEEKRGSMREMKVRRQKGGTTTRALEDMLVRLDTKIVEIEEAILKLKPKIAQIKGTIARLKQEIAWMQIAKHIIAQIDTSEVRRAEANQRNNQEPPAT</sequence>
<evidence type="ECO:0000256" key="1">
    <source>
        <dbReference type="SAM" id="MobiDB-lite"/>
    </source>
</evidence>